<feature type="compositionally biased region" description="Polar residues" evidence="1">
    <location>
        <begin position="1075"/>
        <end position="1086"/>
    </location>
</feature>
<dbReference type="Proteomes" id="UP000799440">
    <property type="component" value="Unassembled WGS sequence"/>
</dbReference>
<feature type="region of interest" description="Disordered" evidence="1">
    <location>
        <begin position="489"/>
        <end position="509"/>
    </location>
</feature>
<evidence type="ECO:0000256" key="1">
    <source>
        <dbReference type="SAM" id="MobiDB-lite"/>
    </source>
</evidence>
<dbReference type="GO" id="GO:0008195">
    <property type="term" value="F:phosphatidate phosphatase activity"/>
    <property type="evidence" value="ECO:0007669"/>
    <property type="project" value="InterPro"/>
</dbReference>
<dbReference type="EMBL" id="MU006567">
    <property type="protein sequence ID" value="KAF2748988.1"/>
    <property type="molecule type" value="Genomic_DNA"/>
</dbReference>
<proteinExistence type="predicted"/>
<dbReference type="InterPro" id="IPR002347">
    <property type="entry name" value="SDR_fam"/>
</dbReference>
<feature type="compositionally biased region" description="Low complexity" evidence="1">
    <location>
        <begin position="989"/>
        <end position="1007"/>
    </location>
</feature>
<feature type="region of interest" description="Disordered" evidence="1">
    <location>
        <begin position="1277"/>
        <end position="1304"/>
    </location>
</feature>
<feature type="compositionally biased region" description="Basic and acidic residues" evidence="1">
    <location>
        <begin position="651"/>
        <end position="681"/>
    </location>
</feature>
<dbReference type="GO" id="GO:0030479">
    <property type="term" value="C:actin cortical patch"/>
    <property type="evidence" value="ECO:0007669"/>
    <property type="project" value="TreeGrafter"/>
</dbReference>
<sequence>MLWKPFKNKWITPPKDVHESYAGRNVIVTGATSGIGVEAAAKVAALGASKVIIAARDVRRGLSVQSALEKRIGKEGIFEVWELDLMSFDSVVAFAERARSLDHIDIVILNAGVWRGQFVQSTHGWETDIQVNTLSTTLLAMLLLPKLKESREHTAKIPVLEFTNSGLHQSAKIDPDALQSESILQAYNSPNRFKHQNQYKMTKLFLMYAANKLAEVVSSGDVIITSVCPGMVKTELGRDMNFPGARILIAIFGFFFFRTPEQGARIVVSGTTQGEQVHGRFWQHDRIQPLGSSIAGEENKAIALRVWNEIIDVLVSNVPRVSGVLDGLVSRAFTSSNLCLDWRGSVPHKPKSHGTSSLFRYLFPHTRQRVRAHLSKLRHEKLPSLRHRAQSKIYRYIVSKQAQRLKRKPGILQQLRRQTKELLQPGYLENEVRLRRQKLDTVRGPDTRNKDAMSYQGGYAEREPGARRKKFAGYLKAANEMRQSYQQQYASGWNSREASEHPPDEISDPTDAAIIRSGDEEMILFPSYARKHVKKKAIPNYTQPEAEPGTIQEVPGDGRDVRDTVGAGDAEFWKQRWDEYEDDNAIVDVDVRGWIYSPHKGQMSRKQRLFIGLARQLVGLQAPVAGSVPTSTSQSPISSRDPSPSPGTYTERQKSRKDQNDEILTAKEAEKILRRGEREAEMAAQGAYSEKPTAADSESILHRTNTSDSVRTVGSDTTAVQKRSSWNQPADMSPSELAEANARMMARLQHFLAIPMANSPISIFFFNKDQSRQRTVYTNPSGHFNICAALDFVPTHVRILASDKLSATEEILVTESRGISVISDIDDTIKHSAISAGAREIFRNAFIRDLNDLTIEGVKEWYNRMAELGIKFHYVSNSPWQLFPVISKYFMMAGLPPGSFHLKQYTGMLQGIFEPVAERKKGTLDKIARDFPERRFILIGDSGEADLEVYTDFVLENPGRVIAVFIRDVTTTDPGFFDQSVLPPGGDLSSSSSQQANSSVSSKVASAHGDEDAEMKAAIQASLHSLEDDNRRRSQSLFPTLDSDHPASRPNLPPRTNTIPQSKQTTGDLIDFSDDTPQLPSINAVRSHSDTDVDKPHHRGSIASTRSAPPPPRKPAALRSPSGDSSKQASTPSSRPPPPPKPRVLSSSSNPPNPPAQRTPTQSSTTSHTSSQHQDHQQTYRGMAMSGLSSIYNHLPAIRSTCEASEDSSQASDSHTTTTTPKKQPPPPPPPRRGVIAYPVAAASYVGTKAVSAWQNAPSSIPSVSLPRNVSVHPFSTTTAAQHQHQQQDGKDGVTGGTANPKETDYEDLARMGLSKREILWRQRWVRAEEILRSRGVVLRSWKVGSDAVGEAEILIREAEKGGGADGEAGRTVGEVRERKEGRR</sequence>
<feature type="compositionally biased region" description="Low complexity" evidence="1">
    <location>
        <begin position="1207"/>
        <end position="1222"/>
    </location>
</feature>
<reference evidence="3" key="1">
    <citation type="journal article" date="2020" name="Stud. Mycol.">
        <title>101 Dothideomycetes genomes: a test case for predicting lifestyles and emergence of pathogens.</title>
        <authorList>
            <person name="Haridas S."/>
            <person name="Albert R."/>
            <person name="Binder M."/>
            <person name="Bloem J."/>
            <person name="Labutti K."/>
            <person name="Salamov A."/>
            <person name="Andreopoulos B."/>
            <person name="Baker S."/>
            <person name="Barry K."/>
            <person name="Bills G."/>
            <person name="Bluhm B."/>
            <person name="Cannon C."/>
            <person name="Castanera R."/>
            <person name="Culley D."/>
            <person name="Daum C."/>
            <person name="Ezra D."/>
            <person name="Gonzalez J."/>
            <person name="Henrissat B."/>
            <person name="Kuo A."/>
            <person name="Liang C."/>
            <person name="Lipzen A."/>
            <person name="Lutzoni F."/>
            <person name="Magnuson J."/>
            <person name="Mondo S."/>
            <person name="Nolan M."/>
            <person name="Ohm R."/>
            <person name="Pangilinan J."/>
            <person name="Park H.-J."/>
            <person name="Ramirez L."/>
            <person name="Alfaro M."/>
            <person name="Sun H."/>
            <person name="Tritt A."/>
            <person name="Yoshinaga Y."/>
            <person name="Zwiers L.-H."/>
            <person name="Turgeon B."/>
            <person name="Goodwin S."/>
            <person name="Spatafora J."/>
            <person name="Crous P."/>
            <person name="Grigoriev I."/>
        </authorList>
    </citation>
    <scope>NUCLEOTIDE SEQUENCE</scope>
    <source>
        <strain evidence="3">CBS 119925</strain>
    </source>
</reference>
<gene>
    <name evidence="3" type="ORF">M011DRAFT_440397</name>
</gene>
<dbReference type="Pfam" id="PF00106">
    <property type="entry name" value="adh_short"/>
    <property type="match status" value="1"/>
</dbReference>
<dbReference type="InterPro" id="IPR019236">
    <property type="entry name" value="APP1_cat"/>
</dbReference>
<dbReference type="SUPFAM" id="SSF51735">
    <property type="entry name" value="NAD(P)-binding Rossmann-fold domains"/>
    <property type="match status" value="1"/>
</dbReference>
<feature type="compositionally biased region" description="Low complexity" evidence="1">
    <location>
        <begin position="627"/>
        <end position="642"/>
    </location>
</feature>
<feature type="compositionally biased region" description="Polar residues" evidence="1">
    <location>
        <begin position="1054"/>
        <end position="1067"/>
    </location>
</feature>
<dbReference type="Gene3D" id="3.40.50.720">
    <property type="entry name" value="NAD(P)-binding Rossmann-like Domain"/>
    <property type="match status" value="1"/>
</dbReference>
<evidence type="ECO:0000313" key="3">
    <source>
        <dbReference type="EMBL" id="KAF2748988.1"/>
    </source>
</evidence>
<dbReference type="PRINTS" id="PR00081">
    <property type="entry name" value="GDHRDH"/>
</dbReference>
<feature type="compositionally biased region" description="Polar residues" evidence="1">
    <location>
        <begin position="702"/>
        <end position="730"/>
    </location>
</feature>
<feature type="region of interest" description="Disordered" evidence="1">
    <location>
        <begin position="1036"/>
        <end position="1179"/>
    </location>
</feature>
<feature type="compositionally biased region" description="Pro residues" evidence="1">
    <location>
        <begin position="1223"/>
        <end position="1232"/>
    </location>
</feature>
<keyword evidence="4" id="KW-1185">Reference proteome</keyword>
<evidence type="ECO:0000313" key="4">
    <source>
        <dbReference type="Proteomes" id="UP000799440"/>
    </source>
</evidence>
<feature type="region of interest" description="Disordered" evidence="1">
    <location>
        <begin position="977"/>
        <end position="1012"/>
    </location>
</feature>
<dbReference type="Pfam" id="PF09949">
    <property type="entry name" value="APP1_cat"/>
    <property type="match status" value="1"/>
</dbReference>
<feature type="region of interest" description="Disordered" evidence="1">
    <location>
        <begin position="1201"/>
        <end position="1235"/>
    </location>
</feature>
<dbReference type="PANTHER" id="PTHR28208:SF3">
    <property type="entry name" value="PHOSPHATIDATE PHOSPHATASE APP1"/>
    <property type="match status" value="1"/>
</dbReference>
<dbReference type="Gene3D" id="6.10.140.100">
    <property type="match status" value="1"/>
</dbReference>
<evidence type="ECO:0000259" key="2">
    <source>
        <dbReference type="Pfam" id="PF09949"/>
    </source>
</evidence>
<dbReference type="PANTHER" id="PTHR28208">
    <property type="entry name" value="PHOSPHATIDATE PHOSPHATASE APP1"/>
    <property type="match status" value="1"/>
</dbReference>
<feature type="region of interest" description="Disordered" evidence="1">
    <location>
        <begin position="1359"/>
        <end position="1384"/>
    </location>
</feature>
<dbReference type="InterPro" id="IPR036291">
    <property type="entry name" value="NAD(P)-bd_dom_sf"/>
</dbReference>
<dbReference type="OrthoDB" id="2117591at2759"/>
<feature type="compositionally biased region" description="Low complexity" evidence="1">
    <location>
        <begin position="1161"/>
        <end position="1172"/>
    </location>
</feature>
<feature type="domain" description="Phosphatidate phosphatase APP1 catalytic" evidence="2">
    <location>
        <begin position="819"/>
        <end position="968"/>
    </location>
</feature>
<dbReference type="InterPro" id="IPR052935">
    <property type="entry name" value="Mg2+_PAP"/>
</dbReference>
<organism evidence="3 4">
    <name type="scientific">Sporormia fimetaria CBS 119925</name>
    <dbReference type="NCBI Taxonomy" id="1340428"/>
    <lineage>
        <taxon>Eukaryota</taxon>
        <taxon>Fungi</taxon>
        <taxon>Dikarya</taxon>
        <taxon>Ascomycota</taxon>
        <taxon>Pezizomycotina</taxon>
        <taxon>Dothideomycetes</taxon>
        <taxon>Pleosporomycetidae</taxon>
        <taxon>Pleosporales</taxon>
        <taxon>Sporormiaceae</taxon>
        <taxon>Sporormia</taxon>
    </lineage>
</organism>
<name>A0A6A6VEG5_9PLEO</name>
<feature type="region of interest" description="Disordered" evidence="1">
    <location>
        <begin position="625"/>
        <end position="737"/>
    </location>
</feature>
<accession>A0A6A6VEG5</accession>
<feature type="compositionally biased region" description="Basic and acidic residues" evidence="1">
    <location>
        <begin position="1374"/>
        <end position="1384"/>
    </location>
</feature>
<protein>
    <recommendedName>
        <fullName evidence="2">Phosphatidate phosphatase APP1 catalytic domain-containing protein</fullName>
    </recommendedName>
</protein>